<comment type="caution">
    <text evidence="1">The sequence shown here is derived from an EMBL/GenBank/DDBJ whole genome shotgun (WGS) entry which is preliminary data.</text>
</comment>
<sequence length="121" mass="12895">MIPLLNQDGEHLGFLLPADLPDEYSSIEGSWETECVFMALPMETDGFDDPAFAILESHKQAGEHHLAVSNDGTALSFVATAPTGEQIFVHLPDAPTGVWGTLEAGAETPVGHAVRIPDQDA</sequence>
<organism evidence="1 2">
    <name type="scientific">Luteolibacter soli</name>
    <dbReference type="NCBI Taxonomy" id="3135280"/>
    <lineage>
        <taxon>Bacteria</taxon>
        <taxon>Pseudomonadati</taxon>
        <taxon>Verrucomicrobiota</taxon>
        <taxon>Verrucomicrobiia</taxon>
        <taxon>Verrucomicrobiales</taxon>
        <taxon>Verrucomicrobiaceae</taxon>
        <taxon>Luteolibacter</taxon>
    </lineage>
</organism>
<proteinExistence type="predicted"/>
<dbReference type="Proteomes" id="UP001371305">
    <property type="component" value="Unassembled WGS sequence"/>
</dbReference>
<reference evidence="1 2" key="1">
    <citation type="submission" date="2024-04" db="EMBL/GenBank/DDBJ databases">
        <title>Luteolibacter sp. isolated from soil.</title>
        <authorList>
            <person name="An J."/>
        </authorList>
    </citation>
    <scope>NUCLEOTIDE SEQUENCE [LARGE SCALE GENOMIC DNA]</scope>
    <source>
        <strain evidence="1 2">Y139</strain>
    </source>
</reference>
<name>A0ABU9ATI0_9BACT</name>
<protein>
    <submittedName>
        <fullName evidence="1">Uncharacterized protein</fullName>
    </submittedName>
</protein>
<gene>
    <name evidence="1" type="ORF">WKV53_05720</name>
</gene>
<accession>A0ABU9ATI0</accession>
<evidence type="ECO:0000313" key="1">
    <source>
        <dbReference type="EMBL" id="MEK7949980.1"/>
    </source>
</evidence>
<dbReference type="RefSeq" id="WP_341403395.1">
    <property type="nucleotide sequence ID" value="NZ_JBBUKT010000002.1"/>
</dbReference>
<dbReference type="EMBL" id="JBBUKT010000002">
    <property type="protein sequence ID" value="MEK7949980.1"/>
    <property type="molecule type" value="Genomic_DNA"/>
</dbReference>
<keyword evidence="2" id="KW-1185">Reference proteome</keyword>
<evidence type="ECO:0000313" key="2">
    <source>
        <dbReference type="Proteomes" id="UP001371305"/>
    </source>
</evidence>